<evidence type="ECO:0008006" key="5">
    <source>
        <dbReference type="Google" id="ProtNLM"/>
    </source>
</evidence>
<dbReference type="Proteomes" id="UP000756346">
    <property type="component" value="Unassembled WGS sequence"/>
</dbReference>
<dbReference type="PANTHER" id="PTHR43157:SF31">
    <property type="entry name" value="PHOSPHATIDYLINOSITOL-GLYCAN BIOSYNTHESIS CLASS F PROTEIN"/>
    <property type="match status" value="1"/>
</dbReference>
<dbReference type="GeneID" id="70189938"/>
<reference evidence="3" key="1">
    <citation type="journal article" date="2021" name="Nat. Commun.">
        <title>Genetic determinants of endophytism in the Arabidopsis root mycobiome.</title>
        <authorList>
            <person name="Mesny F."/>
            <person name="Miyauchi S."/>
            <person name="Thiergart T."/>
            <person name="Pickel B."/>
            <person name="Atanasova L."/>
            <person name="Karlsson M."/>
            <person name="Huettel B."/>
            <person name="Barry K.W."/>
            <person name="Haridas S."/>
            <person name="Chen C."/>
            <person name="Bauer D."/>
            <person name="Andreopoulos W."/>
            <person name="Pangilinan J."/>
            <person name="LaButti K."/>
            <person name="Riley R."/>
            <person name="Lipzen A."/>
            <person name="Clum A."/>
            <person name="Drula E."/>
            <person name="Henrissat B."/>
            <person name="Kohler A."/>
            <person name="Grigoriev I.V."/>
            <person name="Martin F.M."/>
            <person name="Hacquard S."/>
        </authorList>
    </citation>
    <scope>NUCLEOTIDE SEQUENCE</scope>
    <source>
        <strain evidence="3">MPI-CAGE-CH-0230</strain>
    </source>
</reference>
<keyword evidence="4" id="KW-1185">Reference proteome</keyword>
<name>A0A9P9BP46_9PEZI</name>
<dbReference type="InterPro" id="IPR002347">
    <property type="entry name" value="SDR_fam"/>
</dbReference>
<evidence type="ECO:0000256" key="2">
    <source>
        <dbReference type="SAM" id="MobiDB-lite"/>
    </source>
</evidence>
<evidence type="ECO:0000313" key="3">
    <source>
        <dbReference type="EMBL" id="KAH7028164.1"/>
    </source>
</evidence>
<dbReference type="Gene3D" id="3.40.50.720">
    <property type="entry name" value="NAD(P)-binding Rossmann-like Domain"/>
    <property type="match status" value="1"/>
</dbReference>
<dbReference type="SUPFAM" id="SSF51735">
    <property type="entry name" value="NAD(P)-binding Rossmann-fold domains"/>
    <property type="match status" value="1"/>
</dbReference>
<dbReference type="Pfam" id="PF00106">
    <property type="entry name" value="adh_short"/>
    <property type="match status" value="1"/>
</dbReference>
<dbReference type="GO" id="GO:0016491">
    <property type="term" value="F:oxidoreductase activity"/>
    <property type="evidence" value="ECO:0007669"/>
    <property type="project" value="UniProtKB-KW"/>
</dbReference>
<evidence type="ECO:0000256" key="1">
    <source>
        <dbReference type="ARBA" id="ARBA00023002"/>
    </source>
</evidence>
<dbReference type="EMBL" id="JAGTJQ010000007">
    <property type="protein sequence ID" value="KAH7028164.1"/>
    <property type="molecule type" value="Genomic_DNA"/>
</dbReference>
<feature type="region of interest" description="Disordered" evidence="2">
    <location>
        <begin position="175"/>
        <end position="201"/>
    </location>
</feature>
<keyword evidence="1" id="KW-0560">Oxidoreductase</keyword>
<dbReference type="PANTHER" id="PTHR43157">
    <property type="entry name" value="PHOSPHATIDYLINOSITOL-GLYCAN BIOSYNTHESIS CLASS F PROTEIN-RELATED"/>
    <property type="match status" value="1"/>
</dbReference>
<dbReference type="RefSeq" id="XP_046010963.1">
    <property type="nucleotide sequence ID" value="XM_046160392.1"/>
</dbReference>
<organism evidence="3 4">
    <name type="scientific">Microdochium trichocladiopsis</name>
    <dbReference type="NCBI Taxonomy" id="1682393"/>
    <lineage>
        <taxon>Eukaryota</taxon>
        <taxon>Fungi</taxon>
        <taxon>Dikarya</taxon>
        <taxon>Ascomycota</taxon>
        <taxon>Pezizomycotina</taxon>
        <taxon>Sordariomycetes</taxon>
        <taxon>Xylariomycetidae</taxon>
        <taxon>Xylariales</taxon>
        <taxon>Microdochiaceae</taxon>
        <taxon>Microdochium</taxon>
    </lineage>
</organism>
<dbReference type="OrthoDB" id="1933717at2759"/>
<sequence length="292" mass="30969">MKRTYTNTQTLKPSTANTGLGYEVVKALAATSHAYKIILGCRDPSKGDAAVAKIKSEVPETASSFSVVQIDIASDESIEAAVASLTSTEPRIDVLVNNAGAHFEIDATKNLRPDGIPSAAAMRRAFNQSWNVNVAGTQVLTALLVPLLLKSPDPRLLFLTSGTASLTETEKTDGPIYGRINAHPKETGWPKPAGSLGEGKPSGLPSAYKSVKVGLNMVMREWARVLRADGVKVWSISPGFLATGLGGVGADALRKLGAKEPHEGGEFIRDVVEGKYDHEEGKAIRATGPQPW</sequence>
<comment type="caution">
    <text evidence="3">The sequence shown here is derived from an EMBL/GenBank/DDBJ whole genome shotgun (WGS) entry which is preliminary data.</text>
</comment>
<dbReference type="PRINTS" id="PR00081">
    <property type="entry name" value="GDHRDH"/>
</dbReference>
<protein>
    <recommendedName>
        <fullName evidence="5">NAD(P)-binding protein</fullName>
    </recommendedName>
</protein>
<dbReference type="InterPro" id="IPR036291">
    <property type="entry name" value="NAD(P)-bd_dom_sf"/>
</dbReference>
<evidence type="ECO:0000313" key="4">
    <source>
        <dbReference type="Proteomes" id="UP000756346"/>
    </source>
</evidence>
<dbReference type="AlphaFoldDB" id="A0A9P9BP46"/>
<gene>
    <name evidence="3" type="ORF">B0I36DRAFT_375712</name>
</gene>
<accession>A0A9P9BP46</accession>
<proteinExistence type="predicted"/>